<keyword evidence="5" id="KW-0788">Thiol protease</keyword>
<dbReference type="STRING" id="634994.GCWU000323_02438"/>
<evidence type="ECO:0000256" key="3">
    <source>
        <dbReference type="ARBA" id="ARBA00022729"/>
    </source>
</evidence>
<evidence type="ECO:0000256" key="5">
    <source>
        <dbReference type="ARBA" id="ARBA00022807"/>
    </source>
</evidence>
<dbReference type="EMBL" id="ACVB02000026">
    <property type="protein sequence ID" value="EEX73760.1"/>
    <property type="molecule type" value="Genomic_DNA"/>
</dbReference>
<protein>
    <submittedName>
        <fullName evidence="8">NlpC/P60 family protein</fullName>
    </submittedName>
</protein>
<dbReference type="InterPro" id="IPR000064">
    <property type="entry name" value="NLP_P60_dom"/>
</dbReference>
<keyword evidence="2" id="KW-0645">Protease</keyword>
<feature type="compositionally biased region" description="Basic residues" evidence="6">
    <location>
        <begin position="58"/>
        <end position="69"/>
    </location>
</feature>
<comment type="similarity">
    <text evidence="1">Belongs to the peptidase C40 family.</text>
</comment>
<dbReference type="HOGENOM" id="CLU_016043_5_0_0"/>
<organism evidence="8 9">
    <name type="scientific">Leptotrichia hofstadii F0254</name>
    <dbReference type="NCBI Taxonomy" id="634994"/>
    <lineage>
        <taxon>Bacteria</taxon>
        <taxon>Fusobacteriati</taxon>
        <taxon>Fusobacteriota</taxon>
        <taxon>Fusobacteriia</taxon>
        <taxon>Fusobacteriales</taxon>
        <taxon>Leptotrichiaceae</taxon>
        <taxon>Leptotrichia</taxon>
    </lineage>
</organism>
<dbReference type="PANTHER" id="PTHR47360:SF1">
    <property type="entry name" value="ENDOPEPTIDASE NLPC-RELATED"/>
    <property type="match status" value="1"/>
</dbReference>
<proteinExistence type="inferred from homology"/>
<keyword evidence="4" id="KW-0378">Hydrolase</keyword>
<comment type="caution">
    <text evidence="8">The sequence shown here is derived from an EMBL/GenBank/DDBJ whole genome shotgun (WGS) entry which is preliminary data.</text>
</comment>
<evidence type="ECO:0000256" key="4">
    <source>
        <dbReference type="ARBA" id="ARBA00022801"/>
    </source>
</evidence>
<dbReference type="Gene3D" id="3.90.1720.10">
    <property type="entry name" value="endopeptidase domain like (from Nostoc punctiforme)"/>
    <property type="match status" value="1"/>
</dbReference>
<reference evidence="8 9" key="1">
    <citation type="submission" date="2009-09" db="EMBL/GenBank/DDBJ databases">
        <authorList>
            <person name="Weinstock G."/>
            <person name="Sodergren E."/>
            <person name="Clifton S."/>
            <person name="Fulton L."/>
            <person name="Fulton B."/>
            <person name="Courtney L."/>
            <person name="Fronick C."/>
            <person name="Harrison M."/>
            <person name="Strong C."/>
            <person name="Farmer C."/>
            <person name="Delahaunty K."/>
            <person name="Markovic C."/>
            <person name="Hall O."/>
            <person name="Minx P."/>
            <person name="Tomlinson C."/>
            <person name="Mitreva M."/>
            <person name="Nelson J."/>
            <person name="Hou S."/>
            <person name="Wollam A."/>
            <person name="Pepin K.H."/>
            <person name="Johnson M."/>
            <person name="Bhonagiri V."/>
            <person name="Nash W.E."/>
            <person name="Warren W."/>
            <person name="Chinwalla A."/>
            <person name="Mardis E.R."/>
            <person name="Wilson R.K."/>
        </authorList>
    </citation>
    <scope>NUCLEOTIDE SEQUENCE [LARGE SCALE GENOMIC DNA]</scope>
    <source>
        <strain evidence="8 9">F0254</strain>
    </source>
</reference>
<dbReference type="Pfam" id="PF00877">
    <property type="entry name" value="NLPC_P60"/>
    <property type="match status" value="1"/>
</dbReference>
<dbReference type="SUPFAM" id="SSF54001">
    <property type="entry name" value="Cysteine proteinases"/>
    <property type="match status" value="1"/>
</dbReference>
<evidence type="ECO:0000256" key="1">
    <source>
        <dbReference type="ARBA" id="ARBA00007074"/>
    </source>
</evidence>
<dbReference type="Proteomes" id="UP000006233">
    <property type="component" value="Unassembled WGS sequence"/>
</dbReference>
<dbReference type="InterPro" id="IPR038765">
    <property type="entry name" value="Papain-like_cys_pep_sf"/>
</dbReference>
<evidence type="ECO:0000256" key="2">
    <source>
        <dbReference type="ARBA" id="ARBA00022670"/>
    </source>
</evidence>
<accession>C9N0S3</accession>
<keyword evidence="3" id="KW-0732">Signal</keyword>
<evidence type="ECO:0000313" key="8">
    <source>
        <dbReference type="EMBL" id="EEX73760.1"/>
    </source>
</evidence>
<dbReference type="AlphaFoldDB" id="C9N0S3"/>
<name>C9N0S3_9FUSO</name>
<feature type="region of interest" description="Disordered" evidence="6">
    <location>
        <begin position="46"/>
        <end position="73"/>
    </location>
</feature>
<dbReference type="GO" id="GO:0006508">
    <property type="term" value="P:proteolysis"/>
    <property type="evidence" value="ECO:0007669"/>
    <property type="project" value="UniProtKB-KW"/>
</dbReference>
<dbReference type="GO" id="GO:0008234">
    <property type="term" value="F:cysteine-type peptidase activity"/>
    <property type="evidence" value="ECO:0007669"/>
    <property type="project" value="UniProtKB-KW"/>
</dbReference>
<dbReference type="eggNOG" id="COG0791">
    <property type="taxonomic scope" value="Bacteria"/>
</dbReference>
<dbReference type="PANTHER" id="PTHR47360">
    <property type="entry name" value="MUREIN DD-ENDOPEPTIDASE MEPS/MUREIN LD-CARBOXYPEPTIDASE"/>
    <property type="match status" value="1"/>
</dbReference>
<evidence type="ECO:0000313" key="9">
    <source>
        <dbReference type="Proteomes" id="UP000006233"/>
    </source>
</evidence>
<dbReference type="InterPro" id="IPR052062">
    <property type="entry name" value="Murein_DD/LD_carboxypeptidase"/>
</dbReference>
<evidence type="ECO:0000259" key="7">
    <source>
        <dbReference type="PROSITE" id="PS51935"/>
    </source>
</evidence>
<dbReference type="PROSITE" id="PS51935">
    <property type="entry name" value="NLPC_P60"/>
    <property type="match status" value="1"/>
</dbReference>
<feature type="domain" description="NlpC/P60" evidence="7">
    <location>
        <begin position="114"/>
        <end position="235"/>
    </location>
</feature>
<sequence length="237" mass="26824">MLQLIHIKILQLKINFERNKKYMRKNKFLTAVCMLSAFVGSNLHAKTSKTKKVDKSKTSHKPVKNRKSHSGSNIGIYAVSSKNKNELIETKMSELRQRHAKAMASGSTQERKKAAVERKLLTSYSKWRGTRYALGGDSKSGIDCSALTRRVYREAFNKELPRVSQQQIKQGTRVSAKNLKSGDIVYFRPGNRTSHTAVYVGNSLFINASSSKGVVMSSLKSPYWRKYFKYGVRAHNA</sequence>
<gene>
    <name evidence="8" type="ORF">GCWU000323_02438</name>
</gene>
<evidence type="ECO:0000256" key="6">
    <source>
        <dbReference type="SAM" id="MobiDB-lite"/>
    </source>
</evidence>